<gene>
    <name evidence="1" type="ORF">EXE30_02830</name>
</gene>
<organism evidence="1 2">
    <name type="scientific">Acinetobacter halotolerans</name>
    <dbReference type="NCBI Taxonomy" id="1752076"/>
    <lineage>
        <taxon>Bacteria</taxon>
        <taxon>Pseudomonadati</taxon>
        <taxon>Pseudomonadota</taxon>
        <taxon>Gammaproteobacteria</taxon>
        <taxon>Moraxellales</taxon>
        <taxon>Moraxellaceae</taxon>
        <taxon>Acinetobacter</taxon>
    </lineage>
</organism>
<proteinExistence type="predicted"/>
<name>A0A4Q6XBP5_9GAMM</name>
<dbReference type="RefSeq" id="WP_130161106.1">
    <property type="nucleotide sequence ID" value="NZ_SGIM01000002.1"/>
</dbReference>
<accession>A0A4Q6XBP5</accession>
<comment type="caution">
    <text evidence="1">The sequence shown here is derived from an EMBL/GenBank/DDBJ whole genome shotgun (WGS) entry which is preliminary data.</text>
</comment>
<sequence>MIVDILCIKKLLMTNNFSEIFLDQTKENILKIFGNPIDSSPQRKNNKEILSYGVLQIYLFNSLVKGFTFDYQKEKYFDVDFTLLKIHQDEIVKFLMTTGIEYVEDIQLSFQVGSILKVNKVYLGFSDGFLTIFGMCE</sequence>
<dbReference type="Proteomes" id="UP000292110">
    <property type="component" value="Unassembled WGS sequence"/>
</dbReference>
<evidence type="ECO:0000313" key="1">
    <source>
        <dbReference type="EMBL" id="RZF55761.1"/>
    </source>
</evidence>
<dbReference type="EMBL" id="SGIM01000002">
    <property type="protein sequence ID" value="RZF55761.1"/>
    <property type="molecule type" value="Genomic_DNA"/>
</dbReference>
<evidence type="ECO:0000313" key="2">
    <source>
        <dbReference type="Proteomes" id="UP000292110"/>
    </source>
</evidence>
<dbReference type="AlphaFoldDB" id="A0A4Q6XBP5"/>
<keyword evidence="2" id="KW-1185">Reference proteome</keyword>
<protein>
    <submittedName>
        <fullName evidence="1">Uncharacterized protein</fullName>
    </submittedName>
</protein>
<reference evidence="1 2" key="1">
    <citation type="submission" date="2019-02" db="EMBL/GenBank/DDBJ databases">
        <title>The draft genome of Acinetobacter halotolerans strain JCM 31009.</title>
        <authorList>
            <person name="Qin J."/>
            <person name="Feng Y."/>
            <person name="Nemec A."/>
            <person name="Zong Z."/>
        </authorList>
    </citation>
    <scope>NUCLEOTIDE SEQUENCE [LARGE SCALE GENOMIC DNA]</scope>
    <source>
        <strain evidence="1 2">JCM 31009</strain>
    </source>
</reference>